<keyword evidence="1" id="KW-0677">Repeat</keyword>
<feature type="transmembrane region" description="Helical" evidence="2">
    <location>
        <begin position="358"/>
        <end position="377"/>
    </location>
</feature>
<protein>
    <submittedName>
        <fullName evidence="3">Uncharacterized protein</fullName>
    </submittedName>
</protein>
<keyword evidence="2" id="KW-0472">Membrane</keyword>
<name>A0A8J5H7X2_ZINOF</name>
<comment type="caution">
    <text evidence="3">The sequence shown here is derived from an EMBL/GenBank/DDBJ whole genome shotgun (WGS) entry which is preliminary data.</text>
</comment>
<evidence type="ECO:0000256" key="1">
    <source>
        <dbReference type="ARBA" id="ARBA00022737"/>
    </source>
</evidence>
<dbReference type="EMBL" id="JACMSC010000006">
    <property type="protein sequence ID" value="KAG6518579.1"/>
    <property type="molecule type" value="Genomic_DNA"/>
</dbReference>
<feature type="transmembrane region" description="Helical" evidence="2">
    <location>
        <begin position="142"/>
        <end position="161"/>
    </location>
</feature>
<dbReference type="AlphaFoldDB" id="A0A8J5H7X2"/>
<dbReference type="GO" id="GO:0019887">
    <property type="term" value="F:protein kinase regulator activity"/>
    <property type="evidence" value="ECO:0007669"/>
    <property type="project" value="TreeGrafter"/>
</dbReference>
<gene>
    <name evidence="3" type="ORF">ZIOFF_022059</name>
</gene>
<dbReference type="Proteomes" id="UP000734854">
    <property type="component" value="Unassembled WGS sequence"/>
</dbReference>
<dbReference type="PANTHER" id="PTHR23346:SF7">
    <property type="entry name" value="STALLED RIBOSOME SENSOR GCN1"/>
    <property type="match status" value="1"/>
</dbReference>
<reference evidence="3 4" key="1">
    <citation type="submission" date="2020-08" db="EMBL/GenBank/DDBJ databases">
        <title>Plant Genome Project.</title>
        <authorList>
            <person name="Zhang R.-G."/>
        </authorList>
    </citation>
    <scope>NUCLEOTIDE SEQUENCE [LARGE SCALE GENOMIC DNA]</scope>
    <source>
        <tissue evidence="3">Rhizome</tissue>
    </source>
</reference>
<dbReference type="PANTHER" id="PTHR23346">
    <property type="entry name" value="TRANSLATIONAL ACTIVATOR GCN1-RELATED"/>
    <property type="match status" value="1"/>
</dbReference>
<evidence type="ECO:0000313" key="4">
    <source>
        <dbReference type="Proteomes" id="UP000734854"/>
    </source>
</evidence>
<keyword evidence="2" id="KW-1133">Transmembrane helix</keyword>
<evidence type="ECO:0000256" key="2">
    <source>
        <dbReference type="SAM" id="Phobius"/>
    </source>
</evidence>
<keyword evidence="2" id="KW-0812">Transmembrane</keyword>
<dbReference type="GO" id="GO:0005829">
    <property type="term" value="C:cytosol"/>
    <property type="evidence" value="ECO:0007669"/>
    <property type="project" value="TreeGrafter"/>
</dbReference>
<feature type="transmembrane region" description="Helical" evidence="2">
    <location>
        <begin position="389"/>
        <end position="410"/>
    </location>
</feature>
<accession>A0A8J5H7X2</accession>
<sequence length="848" mass="97197">MVADNKVTGRLATGLQFQRLSRYDFVIFTGASKAPTKLKKLLLRYLWNIEKIFQGFSCDRLSGNQFLFNLTPDVKFISDLDQALIGTSFLLLNFLLVNAVLAKWKPQVMTNTRGLRNWLFEKLSSSRPRDQTPFVSRDNIGLLPYACVMWASLVFTSSSSLLNYNPYSHILGILLLIIFMVVESSSSLRLNYNRATLFNSNFNDDTTFAKILGRHLSKLQVVLPVILDVIIGVYDNSIELLGDLLFKVAGTFGRAILELCSDDEGPSTEAHGLVIIEVLGQRSRNEVLAEIYMGLWLCRLLEPLEKQFLRLGVMTKVQAQRHMDDPAIIEVPGQRSHNEVLAEIYMVRSDINWSLHQLCGISFYCVLFSCCHITILHNEFNVVVEHKRISYFLCLAALYVWKTIFFSRLLEPLEKQFLSLGVMTKVQAQRYIDDLAIIEVIGQRSCNEVLAEIYMVRSDINLTLHQLCGIFVNKEGLMALQVAGTFGKAILEGLWLCRLLEPLEKQFLRLGVMTKVQAQRHMDDPAIIQVLGQRSRNEVLAEIYMGLWLCRLLEPLEKQFLRLGVMTKVQAQRHMDDPAIIQLCGISFYCVLFSYCHITILHNEFNVVVEKFIWLLEPLEKQFLSLGVMTKVQAQRHMDDPAIIEVLGQRSRNEVLAEIYMGLWLCRLLEPLEKQFLRLGVMTKVQAQRHMDDPAIIQVLGQRSRNEVLAEIYMVRSDINLTLLQLCGISFYRVLFSCCHITILHNEFNVVVEHKRISYFLYLVALHVWKTIFFSRLLEPLEKKFLSLGVMTKVQAQRHMDGPAIIEVLGQRSRNEVLAEIYMVARTFGKAILELWSDDEGPSIEAHG</sequence>
<dbReference type="GO" id="GO:0034198">
    <property type="term" value="P:cellular response to amino acid starvation"/>
    <property type="evidence" value="ECO:0007669"/>
    <property type="project" value="TreeGrafter"/>
</dbReference>
<proteinExistence type="predicted"/>
<keyword evidence="4" id="KW-1185">Reference proteome</keyword>
<organism evidence="3 4">
    <name type="scientific">Zingiber officinale</name>
    <name type="common">Ginger</name>
    <name type="synonym">Amomum zingiber</name>
    <dbReference type="NCBI Taxonomy" id="94328"/>
    <lineage>
        <taxon>Eukaryota</taxon>
        <taxon>Viridiplantae</taxon>
        <taxon>Streptophyta</taxon>
        <taxon>Embryophyta</taxon>
        <taxon>Tracheophyta</taxon>
        <taxon>Spermatophyta</taxon>
        <taxon>Magnoliopsida</taxon>
        <taxon>Liliopsida</taxon>
        <taxon>Zingiberales</taxon>
        <taxon>Zingiberaceae</taxon>
        <taxon>Zingiber</taxon>
    </lineage>
</organism>
<evidence type="ECO:0000313" key="3">
    <source>
        <dbReference type="EMBL" id="KAG6518579.1"/>
    </source>
</evidence>
<dbReference type="GO" id="GO:0006417">
    <property type="term" value="P:regulation of translation"/>
    <property type="evidence" value="ECO:0007669"/>
    <property type="project" value="TreeGrafter"/>
</dbReference>
<feature type="transmembrane region" description="Helical" evidence="2">
    <location>
        <begin position="167"/>
        <end position="184"/>
    </location>
</feature>
<feature type="transmembrane region" description="Helical" evidence="2">
    <location>
        <begin position="83"/>
        <end position="101"/>
    </location>
</feature>